<gene>
    <name evidence="4" type="ORF">FISHEDRAFT_70494</name>
</gene>
<dbReference type="SMART" id="SM00355">
    <property type="entry name" value="ZnF_C2H2"/>
    <property type="match status" value="1"/>
</dbReference>
<dbReference type="SUPFAM" id="SSF57667">
    <property type="entry name" value="beta-beta-alpha zinc fingers"/>
    <property type="match status" value="1"/>
</dbReference>
<dbReference type="OrthoDB" id="654211at2759"/>
<dbReference type="InterPro" id="IPR036236">
    <property type="entry name" value="Znf_C2H2_sf"/>
</dbReference>
<name>A0A0D7AJM5_9AGAR</name>
<feature type="region of interest" description="Disordered" evidence="2">
    <location>
        <begin position="225"/>
        <end position="306"/>
    </location>
</feature>
<evidence type="ECO:0000259" key="3">
    <source>
        <dbReference type="PROSITE" id="PS50157"/>
    </source>
</evidence>
<protein>
    <recommendedName>
        <fullName evidence="3">C2H2-type domain-containing protein</fullName>
    </recommendedName>
</protein>
<feature type="compositionally biased region" description="Polar residues" evidence="2">
    <location>
        <begin position="268"/>
        <end position="301"/>
    </location>
</feature>
<feature type="region of interest" description="Disordered" evidence="2">
    <location>
        <begin position="331"/>
        <end position="506"/>
    </location>
</feature>
<evidence type="ECO:0000313" key="4">
    <source>
        <dbReference type="EMBL" id="KIY51767.1"/>
    </source>
</evidence>
<evidence type="ECO:0000313" key="5">
    <source>
        <dbReference type="Proteomes" id="UP000054144"/>
    </source>
</evidence>
<proteinExistence type="predicted"/>
<dbReference type="PROSITE" id="PS50157">
    <property type="entry name" value="ZINC_FINGER_C2H2_2"/>
    <property type="match status" value="1"/>
</dbReference>
<evidence type="ECO:0000256" key="2">
    <source>
        <dbReference type="SAM" id="MobiDB-lite"/>
    </source>
</evidence>
<dbReference type="AlphaFoldDB" id="A0A0D7AJM5"/>
<dbReference type="Proteomes" id="UP000054144">
    <property type="component" value="Unassembled WGS sequence"/>
</dbReference>
<evidence type="ECO:0000256" key="1">
    <source>
        <dbReference type="PROSITE-ProRule" id="PRU00042"/>
    </source>
</evidence>
<feature type="region of interest" description="Disordered" evidence="2">
    <location>
        <begin position="531"/>
        <end position="550"/>
    </location>
</feature>
<feature type="domain" description="C2H2-type" evidence="3">
    <location>
        <begin position="510"/>
        <end position="538"/>
    </location>
</feature>
<keyword evidence="1" id="KW-0862">Zinc</keyword>
<feature type="compositionally biased region" description="Polar residues" evidence="2">
    <location>
        <begin position="350"/>
        <end position="360"/>
    </location>
</feature>
<keyword evidence="1" id="KW-0479">Metal-binding</keyword>
<feature type="compositionally biased region" description="Acidic residues" evidence="2">
    <location>
        <begin position="415"/>
        <end position="432"/>
    </location>
</feature>
<dbReference type="InterPro" id="IPR013087">
    <property type="entry name" value="Znf_C2H2_type"/>
</dbReference>
<feature type="compositionally biased region" description="Polar residues" evidence="2">
    <location>
        <begin position="240"/>
        <end position="260"/>
    </location>
</feature>
<keyword evidence="5" id="KW-1185">Reference proteome</keyword>
<dbReference type="PROSITE" id="PS00028">
    <property type="entry name" value="ZINC_FINGER_C2H2_1"/>
    <property type="match status" value="1"/>
</dbReference>
<dbReference type="GO" id="GO:0008270">
    <property type="term" value="F:zinc ion binding"/>
    <property type="evidence" value="ECO:0007669"/>
    <property type="project" value="UniProtKB-KW"/>
</dbReference>
<dbReference type="EMBL" id="KN881648">
    <property type="protein sequence ID" value="KIY51767.1"/>
    <property type="molecule type" value="Genomic_DNA"/>
</dbReference>
<reference evidence="4 5" key="1">
    <citation type="journal article" date="2015" name="Fungal Genet. Biol.">
        <title>Evolution of novel wood decay mechanisms in Agaricales revealed by the genome sequences of Fistulina hepatica and Cylindrobasidium torrendii.</title>
        <authorList>
            <person name="Floudas D."/>
            <person name="Held B.W."/>
            <person name="Riley R."/>
            <person name="Nagy L.G."/>
            <person name="Koehler G."/>
            <person name="Ransdell A.S."/>
            <person name="Younus H."/>
            <person name="Chow J."/>
            <person name="Chiniquy J."/>
            <person name="Lipzen A."/>
            <person name="Tritt A."/>
            <person name="Sun H."/>
            <person name="Haridas S."/>
            <person name="LaButti K."/>
            <person name="Ohm R.A."/>
            <person name="Kues U."/>
            <person name="Blanchette R.A."/>
            <person name="Grigoriev I.V."/>
            <person name="Minto R.E."/>
            <person name="Hibbett D.S."/>
        </authorList>
    </citation>
    <scope>NUCLEOTIDE SEQUENCE [LARGE SCALE GENOMIC DNA]</scope>
    <source>
        <strain evidence="4 5">ATCC 64428</strain>
    </source>
</reference>
<accession>A0A0D7AJM5</accession>
<keyword evidence="1" id="KW-0863">Zinc-finger</keyword>
<dbReference type="Gene3D" id="3.30.160.60">
    <property type="entry name" value="Classic Zinc Finger"/>
    <property type="match status" value="1"/>
</dbReference>
<sequence length="584" mass="64138">MSSSPAETPSCDITSFFDFDAASAVPGLDTSMVVDTSERSYKHVQMADPLRLDTSGVLGSSLPMASGRMEIDRTFDEPLITISSEECLHYFASSCSKDIMFNDWDSFESPSNAATPLSSASSLPGTPNTTIDFADTIERFLGKCIFRDTVEIEVLLDSTSFISETSDEDDYKLAAINPGGIAMSPPSLSASDYGSADIRALHCVSPLDVPFEAVDIQVESGQMEAVSVAGKGPERPNTDHVLSSDSSTSGQKNTFRSNSWPLCDEDPSASSYHTPVTSTEGSSIASSIPTPAMSRESTSEPSCGKVLPFKRNERRHSPYPTMLSGRLIRRGPQATKKDQPLVQLPPYSTPPRSFRSSTLPVATAWLRQPSRRSPRPLVKLDKQESPLPTLQADADAQNTLRSLPPRRARKSYADYYEDSSDDSDDDTYEDDGVLVQSSSPMFRRATRGCNARAPNTRSSTKQEENDSGVESHVPPVKRRPGRPIGSGRGLNPKAMTNKTSIKDGRRVPRYGCPMCTTTFTRKTDVRRHVRNLHGEEDDDPDAPSHPPRRRRCLGCGEVLSRHDSRRRHEEKCPDYDLHVHGPII</sequence>
<organism evidence="4 5">
    <name type="scientific">Fistulina hepatica ATCC 64428</name>
    <dbReference type="NCBI Taxonomy" id="1128425"/>
    <lineage>
        <taxon>Eukaryota</taxon>
        <taxon>Fungi</taxon>
        <taxon>Dikarya</taxon>
        <taxon>Basidiomycota</taxon>
        <taxon>Agaricomycotina</taxon>
        <taxon>Agaricomycetes</taxon>
        <taxon>Agaricomycetidae</taxon>
        <taxon>Agaricales</taxon>
        <taxon>Fistulinaceae</taxon>
        <taxon>Fistulina</taxon>
    </lineage>
</organism>